<protein>
    <submittedName>
        <fullName evidence="2">DUF3089 domain-containing protein</fullName>
    </submittedName>
</protein>
<proteinExistence type="predicted"/>
<sequence length="382" mass="41997">MRNKLRRVIVATLSACILLGVLLVMNLGSIYLWSVTPRTPFSEARPPTPPDYTQPSAWSALPELRDLADTVPPSSPGVDQSQAPVDVFYIHPTTYIGGEWNGPIDDAALNTATDRVATLIQASAFNACCAIYAPRYRQANMTAFTSQGKDGLAAVDFAYQDVAAAFRYWREKYNHGRPFILAAHSQGTVMARRLLREAVSGTPVRNQLVAAYLIGMPMSEGNLRQTLPDIPFCDSPEQTGCLISWNARSAGYTERIQVRRDIVADTGSAVGPTLCVNPLTWRHDTEAAPRERNEGAVFLEATPPQVMPGLTGAQCKEGKLEVVLGGELPRDFMSRLLDRAMGKGNHHPVEYQLFYMNIRRNASERVAAFLRMDAAANTRSDP</sequence>
<accession>A0ABT3ZUT7</accession>
<dbReference type="SUPFAM" id="SSF53474">
    <property type="entry name" value="alpha/beta-Hydrolases"/>
    <property type="match status" value="1"/>
</dbReference>
<keyword evidence="1" id="KW-0812">Transmembrane</keyword>
<dbReference type="EMBL" id="JAPNKA010000001">
    <property type="protein sequence ID" value="MCY1073163.1"/>
    <property type="molecule type" value="Genomic_DNA"/>
</dbReference>
<evidence type="ECO:0000256" key="1">
    <source>
        <dbReference type="SAM" id="Phobius"/>
    </source>
</evidence>
<feature type="transmembrane region" description="Helical" evidence="1">
    <location>
        <begin position="7"/>
        <end position="33"/>
    </location>
</feature>
<name>A0ABT3ZUT7_9BACT</name>
<evidence type="ECO:0000313" key="2">
    <source>
        <dbReference type="EMBL" id="MCY1073163.1"/>
    </source>
</evidence>
<organism evidence="2 3">
    <name type="scientific">Archangium lansingense</name>
    <dbReference type="NCBI Taxonomy" id="2995310"/>
    <lineage>
        <taxon>Bacteria</taxon>
        <taxon>Pseudomonadati</taxon>
        <taxon>Myxococcota</taxon>
        <taxon>Myxococcia</taxon>
        <taxon>Myxococcales</taxon>
        <taxon>Cystobacterineae</taxon>
        <taxon>Archangiaceae</taxon>
        <taxon>Archangium</taxon>
    </lineage>
</organism>
<evidence type="ECO:0000313" key="3">
    <source>
        <dbReference type="Proteomes" id="UP001207654"/>
    </source>
</evidence>
<dbReference type="Proteomes" id="UP001207654">
    <property type="component" value="Unassembled WGS sequence"/>
</dbReference>
<comment type="caution">
    <text evidence="2">The sequence shown here is derived from an EMBL/GenBank/DDBJ whole genome shotgun (WGS) entry which is preliminary data.</text>
</comment>
<dbReference type="InterPro" id="IPR021440">
    <property type="entry name" value="DUF3089"/>
</dbReference>
<reference evidence="2 3" key="1">
    <citation type="submission" date="2022-11" db="EMBL/GenBank/DDBJ databases">
        <title>Minimal conservation of predation-associated metabolite biosynthetic gene clusters underscores biosynthetic potential of Myxococcota including descriptions for ten novel species: Archangium lansinium sp. nov., Myxococcus landrumus sp. nov., Nannocystis bai.</title>
        <authorList>
            <person name="Ahearne A."/>
            <person name="Stevens C."/>
            <person name="Phillips K."/>
        </authorList>
    </citation>
    <scope>NUCLEOTIDE SEQUENCE [LARGE SCALE GENOMIC DNA]</scope>
    <source>
        <strain evidence="2 3">MIWBW</strain>
    </source>
</reference>
<keyword evidence="1" id="KW-0472">Membrane</keyword>
<dbReference type="RefSeq" id="WP_267532180.1">
    <property type="nucleotide sequence ID" value="NZ_JAPNKA010000001.1"/>
</dbReference>
<dbReference type="Pfam" id="PF11288">
    <property type="entry name" value="DUF3089"/>
    <property type="match status" value="1"/>
</dbReference>
<dbReference type="InterPro" id="IPR029058">
    <property type="entry name" value="AB_hydrolase_fold"/>
</dbReference>
<keyword evidence="1" id="KW-1133">Transmembrane helix</keyword>
<keyword evidence="3" id="KW-1185">Reference proteome</keyword>
<gene>
    <name evidence="2" type="ORF">OV287_01575</name>
</gene>